<dbReference type="Gene3D" id="2.60.120.260">
    <property type="entry name" value="Galactose-binding domain-like"/>
    <property type="match status" value="1"/>
</dbReference>
<evidence type="ECO:0000256" key="3">
    <source>
        <dbReference type="ARBA" id="ARBA00023295"/>
    </source>
</evidence>
<dbReference type="InterPro" id="IPR051913">
    <property type="entry name" value="GH2_Domain-Containing"/>
</dbReference>
<dbReference type="EMBL" id="JACJVO010000035">
    <property type="protein sequence ID" value="MBB6734651.1"/>
    <property type="molecule type" value="Genomic_DNA"/>
</dbReference>
<dbReference type="InterPro" id="IPR017853">
    <property type="entry name" value="GH"/>
</dbReference>
<dbReference type="InterPro" id="IPR008979">
    <property type="entry name" value="Galactose-bd-like_sf"/>
</dbReference>
<dbReference type="Gene3D" id="2.60.40.10">
    <property type="entry name" value="Immunoglobulins"/>
    <property type="match status" value="1"/>
</dbReference>
<accession>A0A7X0SRJ9</accession>
<evidence type="ECO:0000313" key="7">
    <source>
        <dbReference type="Proteomes" id="UP000564644"/>
    </source>
</evidence>
<dbReference type="AlphaFoldDB" id="A0A7X0SRJ9"/>
<dbReference type="PANTHER" id="PTHR42732:SF1">
    <property type="entry name" value="BETA-MANNOSIDASE"/>
    <property type="match status" value="1"/>
</dbReference>
<gene>
    <name evidence="6" type="ORF">H7C18_27360</name>
</gene>
<name>A0A7X0SRJ9_9BACL</name>
<dbReference type="InterPro" id="IPR036156">
    <property type="entry name" value="Beta-gal/glucu_dom_sf"/>
</dbReference>
<comment type="caution">
    <text evidence="6">The sequence shown here is derived from an EMBL/GenBank/DDBJ whole genome shotgun (WGS) entry which is preliminary data.</text>
</comment>
<feature type="domain" description="Glycoside hydrolase family 2 catalytic" evidence="4">
    <location>
        <begin position="362"/>
        <end position="632"/>
    </location>
</feature>
<dbReference type="Pfam" id="PF02836">
    <property type="entry name" value="Glyco_hydro_2_C"/>
    <property type="match status" value="1"/>
</dbReference>
<keyword evidence="7" id="KW-1185">Reference proteome</keyword>
<dbReference type="Gene3D" id="3.20.20.80">
    <property type="entry name" value="Glycosidases"/>
    <property type="match status" value="1"/>
</dbReference>
<dbReference type="PRINTS" id="PR00132">
    <property type="entry name" value="GLHYDRLASE2"/>
</dbReference>
<dbReference type="Proteomes" id="UP000564644">
    <property type="component" value="Unassembled WGS sequence"/>
</dbReference>
<dbReference type="InterPro" id="IPR013783">
    <property type="entry name" value="Ig-like_fold"/>
</dbReference>
<evidence type="ECO:0000256" key="1">
    <source>
        <dbReference type="ARBA" id="ARBA00007401"/>
    </source>
</evidence>
<organism evidence="6 7">
    <name type="scientific">Cohnella zeiphila</name>
    <dbReference type="NCBI Taxonomy" id="2761120"/>
    <lineage>
        <taxon>Bacteria</taxon>
        <taxon>Bacillati</taxon>
        <taxon>Bacillota</taxon>
        <taxon>Bacilli</taxon>
        <taxon>Bacillales</taxon>
        <taxon>Paenibacillaceae</taxon>
        <taxon>Cohnella</taxon>
    </lineage>
</organism>
<dbReference type="InterPro" id="IPR006101">
    <property type="entry name" value="Glyco_hydro_2"/>
</dbReference>
<evidence type="ECO:0000313" key="6">
    <source>
        <dbReference type="EMBL" id="MBB6734651.1"/>
    </source>
</evidence>
<feature type="domain" description="Glycosyl hydrolases family 2 sugar binding" evidence="5">
    <location>
        <begin position="65"/>
        <end position="240"/>
    </location>
</feature>
<proteinExistence type="inferred from homology"/>
<dbReference type="SUPFAM" id="SSF51445">
    <property type="entry name" value="(Trans)glycosidases"/>
    <property type="match status" value="1"/>
</dbReference>
<protein>
    <submittedName>
        <fullName evidence="6">Beta galactosidase jelly roll domain-containing protein</fullName>
    </submittedName>
</protein>
<evidence type="ECO:0000256" key="2">
    <source>
        <dbReference type="ARBA" id="ARBA00022801"/>
    </source>
</evidence>
<dbReference type="GO" id="GO:0005975">
    <property type="term" value="P:carbohydrate metabolic process"/>
    <property type="evidence" value="ECO:0007669"/>
    <property type="project" value="InterPro"/>
</dbReference>
<dbReference type="Pfam" id="PF02837">
    <property type="entry name" value="Glyco_hydro_2_N"/>
    <property type="match status" value="1"/>
</dbReference>
<evidence type="ECO:0000259" key="4">
    <source>
        <dbReference type="Pfam" id="PF02836"/>
    </source>
</evidence>
<dbReference type="SUPFAM" id="SSF49785">
    <property type="entry name" value="Galactose-binding domain-like"/>
    <property type="match status" value="1"/>
</dbReference>
<keyword evidence="2" id="KW-0378">Hydrolase</keyword>
<reference evidence="6 7" key="1">
    <citation type="submission" date="2020-08" db="EMBL/GenBank/DDBJ databases">
        <title>Cohnella phylogeny.</title>
        <authorList>
            <person name="Dunlap C."/>
        </authorList>
    </citation>
    <scope>NUCLEOTIDE SEQUENCE [LARGE SCALE GENOMIC DNA]</scope>
    <source>
        <strain evidence="6 7">CBP 2801</strain>
    </source>
</reference>
<dbReference type="SUPFAM" id="SSF49303">
    <property type="entry name" value="beta-Galactosidase/glucuronidase domain"/>
    <property type="match status" value="1"/>
</dbReference>
<dbReference type="InterPro" id="IPR006103">
    <property type="entry name" value="Glyco_hydro_2_cat"/>
</dbReference>
<sequence length="660" mass="73792">MIGWPAAASAEPSSTGILEADSFAKEPMDTVVKPIDGINVVYQYGKPVPAFDTWDSPEAARDYLSLDGMWKFAFDPQDQGLADGWQEQNFDDSSWASEKVPGSWDLYDTPGFGTYDGSRFGEGSAFRDGYAWYRTHLKPDANWKNRFVKLNFLGAGYKTWVYVNGEFVGAHEGGNTPFSLDVGDRLQPGKDNVIAVRVYRRPSFDTYTGPNPKPIRSQTELPPGPVDYWPYAGITRSVYLEASSQVTVSKLLTVAKDHRLRLAAVLYNHGEKEESRLVAADPGEGTGGGIQNREVTIGPGEAKVVSFDLPIPEAQPWDTATPNVYEASVALYKGNGEGQLQNGHGSVDDRLSVRYGMRTIEAANGKLMLNGRQIFLKGVNWHEETAASGRSMTKEEYDAELGLVTDLKANFIRNSVYNRHPYVYEYADKHGLLVMDDLDNMWVDTASIQTQTETYGLSRALALTMAWNQANDPSVILWSLQNESTIGSDPTAYRNWLADMKQAVKSVDLQNRPVTWASSSSWDPAFDLADVIGFNEYFGYFYMKDSDLGPTLDAVHRQYPDKPILITENGTWSIYGTHGSADTAGTEEWQANKFKLHWDQAVARKDFMAGYTFWNLKDYKERDNYNQSLNGISGMGLVTFDNEARRLVYYDFRDAVNPNP</sequence>
<comment type="similarity">
    <text evidence="1">Belongs to the glycosyl hydrolase 2 family.</text>
</comment>
<dbReference type="PANTHER" id="PTHR42732">
    <property type="entry name" value="BETA-GALACTOSIDASE"/>
    <property type="match status" value="1"/>
</dbReference>
<dbReference type="GO" id="GO:0004553">
    <property type="term" value="F:hydrolase activity, hydrolyzing O-glycosyl compounds"/>
    <property type="evidence" value="ECO:0007669"/>
    <property type="project" value="InterPro"/>
</dbReference>
<dbReference type="InterPro" id="IPR006104">
    <property type="entry name" value="Glyco_hydro_2_N"/>
</dbReference>
<evidence type="ECO:0000259" key="5">
    <source>
        <dbReference type="Pfam" id="PF02837"/>
    </source>
</evidence>
<keyword evidence="3" id="KW-0326">Glycosidase</keyword>